<proteinExistence type="inferred from homology"/>
<dbReference type="PANTHER" id="PTHR42811">
    <property type="entry name" value="SERINE ACETYLTRANSFERASE"/>
    <property type="match status" value="1"/>
</dbReference>
<protein>
    <submittedName>
        <fullName evidence="4">Serine acetyltransferase</fullName>
        <ecNumber evidence="4">2.3.1.30</ecNumber>
    </submittedName>
</protein>
<dbReference type="SUPFAM" id="SSF51161">
    <property type="entry name" value="Trimeric LpxA-like enzymes"/>
    <property type="match status" value="1"/>
</dbReference>
<dbReference type="EC" id="2.3.1.30" evidence="4"/>
<gene>
    <name evidence="4" type="primary">cysE_2</name>
    <name evidence="4" type="ORF">NCTC8105_02241</name>
</gene>
<dbReference type="RefSeq" id="WP_080723940.1">
    <property type="nucleotide sequence ID" value="NZ_CALJTU010000021.1"/>
</dbReference>
<dbReference type="GO" id="GO:0009001">
    <property type="term" value="F:serine O-acetyltransferase activity"/>
    <property type="evidence" value="ECO:0007669"/>
    <property type="project" value="UniProtKB-EC"/>
</dbReference>
<dbReference type="Gene3D" id="2.160.10.10">
    <property type="entry name" value="Hexapeptide repeat proteins"/>
    <property type="match status" value="1"/>
</dbReference>
<keyword evidence="2 4" id="KW-0808">Transferase</keyword>
<organism evidence="4 5">
    <name type="scientific">Hafnia alvei</name>
    <dbReference type="NCBI Taxonomy" id="569"/>
    <lineage>
        <taxon>Bacteria</taxon>
        <taxon>Pseudomonadati</taxon>
        <taxon>Pseudomonadota</taxon>
        <taxon>Gammaproteobacteria</taxon>
        <taxon>Enterobacterales</taxon>
        <taxon>Hafniaceae</taxon>
        <taxon>Hafnia</taxon>
    </lineage>
</organism>
<evidence type="ECO:0000313" key="4">
    <source>
        <dbReference type="EMBL" id="STQ80134.1"/>
    </source>
</evidence>
<reference evidence="4 5" key="1">
    <citation type="submission" date="2018-06" db="EMBL/GenBank/DDBJ databases">
        <authorList>
            <consortium name="Pathogen Informatics"/>
            <person name="Doyle S."/>
        </authorList>
    </citation>
    <scope>NUCLEOTIDE SEQUENCE [LARGE SCALE GENOMIC DNA]</scope>
    <source>
        <strain evidence="4 5">NCTC8105</strain>
    </source>
</reference>
<evidence type="ECO:0000256" key="1">
    <source>
        <dbReference type="ARBA" id="ARBA00007274"/>
    </source>
</evidence>
<evidence type="ECO:0000256" key="2">
    <source>
        <dbReference type="ARBA" id="ARBA00022679"/>
    </source>
</evidence>
<dbReference type="InterPro" id="IPR001451">
    <property type="entry name" value="Hexapep"/>
</dbReference>
<dbReference type="AlphaFoldDB" id="A0A377PJM9"/>
<dbReference type="Proteomes" id="UP000254821">
    <property type="component" value="Unassembled WGS sequence"/>
</dbReference>
<comment type="similarity">
    <text evidence="1">Belongs to the transferase hexapeptide repeat family.</text>
</comment>
<evidence type="ECO:0000256" key="3">
    <source>
        <dbReference type="ARBA" id="ARBA00023315"/>
    </source>
</evidence>
<name>A0A377PJM9_HAFAL</name>
<accession>A0A377PJM9</accession>
<dbReference type="CDD" id="cd03354">
    <property type="entry name" value="LbH_SAT"/>
    <property type="match status" value="1"/>
</dbReference>
<keyword evidence="3 4" id="KW-0012">Acyltransferase</keyword>
<dbReference type="InterPro" id="IPR011004">
    <property type="entry name" value="Trimer_LpxA-like_sf"/>
</dbReference>
<dbReference type="InterPro" id="IPR045304">
    <property type="entry name" value="LbH_SAT"/>
</dbReference>
<evidence type="ECO:0000313" key="5">
    <source>
        <dbReference type="Proteomes" id="UP000254821"/>
    </source>
</evidence>
<dbReference type="Pfam" id="PF00132">
    <property type="entry name" value="Hexapep"/>
    <property type="match status" value="1"/>
</dbReference>
<sequence length="210" mass="23881">MTIKFKSAKHTANHHRTRHIKLLTCLIFALSKDAKDLREFWRIEIVRKDKFSWRRLLTNKSNRRRNFLFWWRLASEMDKHGSKRHQKIASRICDKLKTRYAADVELGAVIGPGLHMPHHAGIVISKHARIGSNFIIRQNTTIGAVQDMPPNSIIKIGNNVDIGANCCLIGPITIGDNVKVGAMSFVNKDIPANGVYITRKTSVFTPYDVN</sequence>
<dbReference type="EMBL" id="UGHP01000001">
    <property type="protein sequence ID" value="STQ80134.1"/>
    <property type="molecule type" value="Genomic_DNA"/>
</dbReference>